<evidence type="ECO:0000313" key="8">
    <source>
        <dbReference type="Proteomes" id="UP000267223"/>
    </source>
</evidence>
<dbReference type="AlphaFoldDB" id="A0A3M9NM26"/>
<evidence type="ECO:0000313" key="7">
    <source>
        <dbReference type="EMBL" id="RNI38849.1"/>
    </source>
</evidence>
<dbReference type="PANTHER" id="PTHR38039">
    <property type="entry name" value="TOXIN YOEB"/>
    <property type="match status" value="1"/>
</dbReference>
<keyword evidence="5" id="KW-0378">Hydrolase</keyword>
<comment type="similarity">
    <text evidence="1">Belongs to the YoeB family.</text>
</comment>
<evidence type="ECO:0000256" key="5">
    <source>
        <dbReference type="ARBA" id="ARBA00022801"/>
    </source>
</evidence>
<keyword evidence="2" id="KW-1277">Toxin-antitoxin system</keyword>
<dbReference type="GO" id="GO:0016787">
    <property type="term" value="F:hydrolase activity"/>
    <property type="evidence" value="ECO:0007669"/>
    <property type="project" value="UniProtKB-KW"/>
</dbReference>
<dbReference type="Gene3D" id="3.30.2310.20">
    <property type="entry name" value="RelE-like"/>
    <property type="match status" value="1"/>
</dbReference>
<dbReference type="InterPro" id="IPR035093">
    <property type="entry name" value="RelE/ParE_toxin_dom_sf"/>
</dbReference>
<evidence type="ECO:0000256" key="3">
    <source>
        <dbReference type="ARBA" id="ARBA00022722"/>
    </source>
</evidence>
<dbReference type="GO" id="GO:0004519">
    <property type="term" value="F:endonuclease activity"/>
    <property type="evidence" value="ECO:0007669"/>
    <property type="project" value="UniProtKB-KW"/>
</dbReference>
<gene>
    <name evidence="7" type="ORF">EFY79_04085</name>
</gene>
<keyword evidence="8" id="KW-1185">Reference proteome</keyword>
<evidence type="ECO:0000256" key="2">
    <source>
        <dbReference type="ARBA" id="ARBA00022649"/>
    </source>
</evidence>
<evidence type="ECO:0000256" key="4">
    <source>
        <dbReference type="ARBA" id="ARBA00022759"/>
    </source>
</evidence>
<evidence type="ECO:0000256" key="1">
    <source>
        <dbReference type="ARBA" id="ARBA00008172"/>
    </source>
</evidence>
<dbReference type="PANTHER" id="PTHR38039:SF1">
    <property type="entry name" value="TOXIN YOEB"/>
    <property type="match status" value="1"/>
</dbReference>
<proteinExistence type="inferred from homology"/>
<name>A0A3M9NM26_9BACT</name>
<keyword evidence="4" id="KW-0255">Endonuclease</keyword>
<keyword evidence="3" id="KW-0540">Nuclease</keyword>
<evidence type="ECO:0000256" key="6">
    <source>
        <dbReference type="ARBA" id="ARBA00030388"/>
    </source>
</evidence>
<organism evidence="7 8">
    <name type="scientific">Hanamia caeni</name>
    <dbReference type="NCBI Taxonomy" id="2294116"/>
    <lineage>
        <taxon>Bacteria</taxon>
        <taxon>Pseudomonadati</taxon>
        <taxon>Bacteroidota</taxon>
        <taxon>Chitinophagia</taxon>
        <taxon>Chitinophagales</taxon>
        <taxon>Chitinophagaceae</taxon>
        <taxon>Hanamia</taxon>
    </lineage>
</organism>
<dbReference type="InterPro" id="IPR009614">
    <property type="entry name" value="YoeB_toxin"/>
</dbReference>
<dbReference type="SUPFAM" id="SSF143011">
    <property type="entry name" value="RelE-like"/>
    <property type="match status" value="1"/>
</dbReference>
<dbReference type="NCBIfam" id="TIGR02116">
    <property type="entry name" value="toxin_Txe_YoeB"/>
    <property type="match status" value="1"/>
</dbReference>
<comment type="caution">
    <text evidence="7">The sequence shown here is derived from an EMBL/GenBank/DDBJ whole genome shotgun (WGS) entry which is preliminary data.</text>
</comment>
<dbReference type="Pfam" id="PF06769">
    <property type="entry name" value="YoeB_toxin"/>
    <property type="match status" value="1"/>
</dbReference>
<dbReference type="RefSeq" id="WP_123119412.1">
    <property type="nucleotide sequence ID" value="NZ_RJJR01000002.1"/>
</dbReference>
<dbReference type="GO" id="GO:0006401">
    <property type="term" value="P:RNA catabolic process"/>
    <property type="evidence" value="ECO:0007669"/>
    <property type="project" value="InterPro"/>
</dbReference>
<dbReference type="EMBL" id="RJJR01000002">
    <property type="protein sequence ID" value="RNI38849.1"/>
    <property type="molecule type" value="Genomic_DNA"/>
</dbReference>
<protein>
    <recommendedName>
        <fullName evidence="6">Putative mRNA interferase YoeB</fullName>
    </recommendedName>
</protein>
<dbReference type="Proteomes" id="UP000267223">
    <property type="component" value="Unassembled WGS sequence"/>
</dbReference>
<dbReference type="OrthoDB" id="9801102at2"/>
<sequence>MEIVFLGKASNDLKAWKKSGNLSVLKRIRKLIEDIQRSPFEGIGKPEPLKFELSGKWSRRITEEDRIVYQILDGVLKVYSLKGHYEK</sequence>
<accession>A0A3M9NM26</accession>
<reference evidence="7 8" key="1">
    <citation type="submission" date="2018-11" db="EMBL/GenBank/DDBJ databases">
        <title>Draft genome sequence of Ferruginibacter sp. BO-59.</title>
        <authorList>
            <person name="Im W.T."/>
        </authorList>
    </citation>
    <scope>NUCLEOTIDE SEQUENCE [LARGE SCALE GENOMIC DNA]</scope>
    <source>
        <strain evidence="7 8">BO-59</strain>
    </source>
</reference>